<evidence type="ECO:0000313" key="3">
    <source>
        <dbReference type="Proteomes" id="UP000253741"/>
    </source>
</evidence>
<dbReference type="EMBL" id="QQNA01000035">
    <property type="protein sequence ID" value="RDG38947.1"/>
    <property type="molecule type" value="Genomic_DNA"/>
</dbReference>
<feature type="region of interest" description="Disordered" evidence="1">
    <location>
        <begin position="24"/>
        <end position="43"/>
    </location>
</feature>
<reference evidence="2 3" key="1">
    <citation type="submission" date="2018-07" db="EMBL/GenBank/DDBJ databases">
        <title>Streptomyces species from bats.</title>
        <authorList>
            <person name="Dunlap C."/>
        </authorList>
    </citation>
    <scope>NUCLEOTIDE SEQUENCE [LARGE SCALE GENOMIC DNA]</scope>
    <source>
        <strain evidence="2 3">AC230</strain>
    </source>
</reference>
<protein>
    <recommendedName>
        <fullName evidence="4">DUF4404 family protein</fullName>
    </recommendedName>
</protein>
<feature type="compositionally biased region" description="Low complexity" evidence="1">
    <location>
        <begin position="30"/>
        <end position="43"/>
    </location>
</feature>
<dbReference type="AlphaFoldDB" id="A0A370BAV7"/>
<keyword evidence="3" id="KW-1185">Reference proteome</keyword>
<dbReference type="RefSeq" id="WP_114622682.1">
    <property type="nucleotide sequence ID" value="NZ_QQNA01000035.1"/>
</dbReference>
<accession>A0A370BAV7</accession>
<gene>
    <name evidence="2" type="ORF">DVH02_06240</name>
</gene>
<dbReference type="Proteomes" id="UP000253741">
    <property type="component" value="Unassembled WGS sequence"/>
</dbReference>
<evidence type="ECO:0008006" key="4">
    <source>
        <dbReference type="Google" id="ProtNLM"/>
    </source>
</evidence>
<feature type="compositionally biased region" description="Basic and acidic residues" evidence="1">
    <location>
        <begin position="75"/>
        <end position="87"/>
    </location>
</feature>
<feature type="region of interest" description="Disordered" evidence="1">
    <location>
        <begin position="66"/>
        <end position="91"/>
    </location>
</feature>
<name>A0A370BAV7_9ACTN</name>
<proteinExistence type="predicted"/>
<organism evidence="2 3">
    <name type="scientific">Streptomyces corynorhini</name>
    <dbReference type="NCBI Taxonomy" id="2282652"/>
    <lineage>
        <taxon>Bacteria</taxon>
        <taxon>Bacillati</taxon>
        <taxon>Actinomycetota</taxon>
        <taxon>Actinomycetes</taxon>
        <taxon>Kitasatosporales</taxon>
        <taxon>Streptomycetaceae</taxon>
        <taxon>Streptomyces</taxon>
    </lineage>
</organism>
<evidence type="ECO:0000313" key="2">
    <source>
        <dbReference type="EMBL" id="RDG38947.1"/>
    </source>
</evidence>
<comment type="caution">
    <text evidence="2">The sequence shown here is derived from an EMBL/GenBank/DDBJ whole genome shotgun (WGS) entry which is preliminary data.</text>
</comment>
<evidence type="ECO:0000256" key="1">
    <source>
        <dbReference type="SAM" id="MobiDB-lite"/>
    </source>
</evidence>
<sequence>MGEGPQVNEGIVLSGNARVSGSALAAGRNASATAHHTAGATGAEAADAVRAALDAVGELRRLLADAELPPGQRRQARDETDAIRDELSSDDVDPGRIVGRLERLRTLLGSATGLLGLVAEAQESVRAIAGG</sequence>